<evidence type="ECO:0000256" key="1">
    <source>
        <dbReference type="SAM" id="Coils"/>
    </source>
</evidence>
<feature type="coiled-coil region" evidence="1">
    <location>
        <begin position="20"/>
        <end position="47"/>
    </location>
</feature>
<dbReference type="Proteomes" id="UP000620124">
    <property type="component" value="Unassembled WGS sequence"/>
</dbReference>
<keyword evidence="2" id="KW-0732">Signal</keyword>
<accession>A0A8H7CG44</accession>
<feature type="signal peptide" evidence="2">
    <location>
        <begin position="1"/>
        <end position="15"/>
    </location>
</feature>
<feature type="chain" id="PRO_5034809705" evidence="2">
    <location>
        <begin position="16"/>
        <end position="124"/>
    </location>
</feature>
<protein>
    <submittedName>
        <fullName evidence="3">F-box domain-containing protein</fullName>
    </submittedName>
</protein>
<gene>
    <name evidence="3" type="ORF">MVEN_02261800</name>
</gene>
<dbReference type="EMBL" id="JACAZI010000025">
    <property type="protein sequence ID" value="KAF7335111.1"/>
    <property type="molecule type" value="Genomic_DNA"/>
</dbReference>
<sequence length="124" mass="13710">MLGALAAIMLGALTADRARVADLDAQIQDIERSLAALQLQKSVAQERLDTFKYSVLTLPNEIVSEIFIHFLPIYPSCLPFGGALSPIHLTQICHRWREIALATPALWRAVSLNTSHFDGDQVEI</sequence>
<name>A0A8H7CG44_9AGAR</name>
<organism evidence="3 4">
    <name type="scientific">Mycena venus</name>
    <dbReference type="NCBI Taxonomy" id="2733690"/>
    <lineage>
        <taxon>Eukaryota</taxon>
        <taxon>Fungi</taxon>
        <taxon>Dikarya</taxon>
        <taxon>Basidiomycota</taxon>
        <taxon>Agaricomycotina</taxon>
        <taxon>Agaricomycetes</taxon>
        <taxon>Agaricomycetidae</taxon>
        <taxon>Agaricales</taxon>
        <taxon>Marasmiineae</taxon>
        <taxon>Mycenaceae</taxon>
        <taxon>Mycena</taxon>
    </lineage>
</organism>
<evidence type="ECO:0000313" key="4">
    <source>
        <dbReference type="Proteomes" id="UP000620124"/>
    </source>
</evidence>
<comment type="caution">
    <text evidence="3">The sequence shown here is derived from an EMBL/GenBank/DDBJ whole genome shotgun (WGS) entry which is preliminary data.</text>
</comment>
<reference evidence="3" key="1">
    <citation type="submission" date="2020-05" db="EMBL/GenBank/DDBJ databases">
        <title>Mycena genomes resolve the evolution of fungal bioluminescence.</title>
        <authorList>
            <person name="Tsai I.J."/>
        </authorList>
    </citation>
    <scope>NUCLEOTIDE SEQUENCE</scope>
    <source>
        <strain evidence="3">CCC161011</strain>
    </source>
</reference>
<dbReference type="AlphaFoldDB" id="A0A8H7CG44"/>
<keyword evidence="1" id="KW-0175">Coiled coil</keyword>
<dbReference type="OrthoDB" id="3357519at2759"/>
<dbReference type="Gene3D" id="1.20.1280.50">
    <property type="match status" value="1"/>
</dbReference>
<evidence type="ECO:0000256" key="2">
    <source>
        <dbReference type="SAM" id="SignalP"/>
    </source>
</evidence>
<proteinExistence type="predicted"/>
<evidence type="ECO:0000313" key="3">
    <source>
        <dbReference type="EMBL" id="KAF7335111.1"/>
    </source>
</evidence>
<keyword evidence="4" id="KW-1185">Reference proteome</keyword>